<dbReference type="Proteomes" id="UP001202831">
    <property type="component" value="Unassembled WGS sequence"/>
</dbReference>
<protein>
    <submittedName>
        <fullName evidence="1">Uncharacterized protein</fullName>
    </submittedName>
</protein>
<organism evidence="1 2">
    <name type="scientific">Shewanella corallii</name>
    <dbReference type="NCBI Taxonomy" id="560080"/>
    <lineage>
        <taxon>Bacteria</taxon>
        <taxon>Pseudomonadati</taxon>
        <taxon>Pseudomonadota</taxon>
        <taxon>Gammaproteobacteria</taxon>
        <taxon>Alteromonadales</taxon>
        <taxon>Shewanellaceae</taxon>
        <taxon>Shewanella</taxon>
    </lineage>
</organism>
<evidence type="ECO:0000313" key="2">
    <source>
        <dbReference type="Proteomes" id="UP001202831"/>
    </source>
</evidence>
<name>A0ABT0N591_9GAMM</name>
<evidence type="ECO:0000313" key="1">
    <source>
        <dbReference type="EMBL" id="MCL2913611.1"/>
    </source>
</evidence>
<dbReference type="RefSeq" id="WP_249248346.1">
    <property type="nucleotide sequence ID" value="NZ_JAKIKT010000002.1"/>
</dbReference>
<keyword evidence="2" id="KW-1185">Reference proteome</keyword>
<proteinExistence type="predicted"/>
<accession>A0ABT0N591</accession>
<dbReference type="EMBL" id="JAKIKT010000002">
    <property type="protein sequence ID" value="MCL2913611.1"/>
    <property type="molecule type" value="Genomic_DNA"/>
</dbReference>
<sequence length="170" mass="17817">MLTGITSSDVKAAVTLNDAKASSESSLLSKDSESVDGRETPPQIAPWMQAFATIRQAVDEALSVSASNRAARYAFAPDSADTLFASALQYGFEQVRQQGSLGYGDMSAVMALGVALDTGYRQAISAVESMAAHPGLAEQLKLSHQKLQLEWDASLSLVIAGSGSASRFGL</sequence>
<gene>
    <name evidence="1" type="ORF">L2725_07385</name>
</gene>
<comment type="caution">
    <text evidence="1">The sequence shown here is derived from an EMBL/GenBank/DDBJ whole genome shotgun (WGS) entry which is preliminary data.</text>
</comment>
<reference evidence="1 2" key="1">
    <citation type="submission" date="2022-01" db="EMBL/GenBank/DDBJ databases">
        <title>Whole genome-based taxonomy of the Shewanellaceae.</title>
        <authorList>
            <person name="Martin-Rodriguez A.J."/>
        </authorList>
    </citation>
    <scope>NUCLEOTIDE SEQUENCE [LARGE SCALE GENOMIC DNA]</scope>
    <source>
        <strain evidence="1 2">DSM 21332</strain>
    </source>
</reference>